<comment type="caution">
    <text evidence="9">The sequence shown here is derived from an EMBL/GenBank/DDBJ whole genome shotgun (WGS) entry which is preliminary data.</text>
</comment>
<dbReference type="GO" id="GO:0019262">
    <property type="term" value="P:N-acetylneuraminate catabolic process"/>
    <property type="evidence" value="ECO:0007669"/>
    <property type="project" value="TreeGrafter"/>
</dbReference>
<gene>
    <name evidence="9" type="ORF">SAPIO_CDS9086</name>
</gene>
<dbReference type="Pfam" id="PF01182">
    <property type="entry name" value="Glucosamine_iso"/>
    <property type="match status" value="1"/>
</dbReference>
<dbReference type="OMA" id="MEFSKHI"/>
<keyword evidence="10" id="KW-1185">Reference proteome</keyword>
<protein>
    <recommendedName>
        <fullName evidence="6">Glucosamine-6-phosphate isomerase</fullName>
        <ecNumber evidence="6">3.5.99.6</ecNumber>
    </recommendedName>
    <alternativeName>
        <fullName evidence="6">Glucosamine-6-phosphate isomerase</fullName>
    </alternativeName>
</protein>
<keyword evidence="3 6" id="KW-0378">Hydrolase</keyword>
<evidence type="ECO:0000256" key="4">
    <source>
        <dbReference type="ARBA" id="ARBA00023277"/>
    </source>
</evidence>
<dbReference type="CDD" id="cd01399">
    <property type="entry name" value="GlcN6P_deaminase"/>
    <property type="match status" value="1"/>
</dbReference>
<dbReference type="GeneID" id="27728158"/>
<dbReference type="PANTHER" id="PTHR11280:SF5">
    <property type="entry name" value="GLUCOSAMINE-6-PHOSPHATE ISOMERASE"/>
    <property type="match status" value="1"/>
</dbReference>
<evidence type="ECO:0000259" key="8">
    <source>
        <dbReference type="Pfam" id="PF01182"/>
    </source>
</evidence>
<dbReference type="GO" id="GO:0042802">
    <property type="term" value="F:identical protein binding"/>
    <property type="evidence" value="ECO:0007669"/>
    <property type="project" value="TreeGrafter"/>
</dbReference>
<comment type="catalytic activity">
    <reaction evidence="1 6">
        <text>alpha-D-glucosamine 6-phosphate + H2O = beta-D-fructose 6-phosphate + NH4(+)</text>
        <dbReference type="Rhea" id="RHEA:12172"/>
        <dbReference type="ChEBI" id="CHEBI:15377"/>
        <dbReference type="ChEBI" id="CHEBI:28938"/>
        <dbReference type="ChEBI" id="CHEBI:57634"/>
        <dbReference type="ChEBI" id="CHEBI:75989"/>
        <dbReference type="EC" id="3.5.99.6"/>
    </reaction>
</comment>
<dbReference type="EC" id="3.5.99.6" evidence="6"/>
<dbReference type="FunFam" id="3.40.50.1360:FF:000002">
    <property type="entry name" value="Glucosamine-6-phosphate deaminase"/>
    <property type="match status" value="1"/>
</dbReference>
<dbReference type="KEGG" id="sapo:SAPIO_CDS9086"/>
<evidence type="ECO:0000313" key="9">
    <source>
        <dbReference type="EMBL" id="KEZ40077.1"/>
    </source>
</evidence>
<dbReference type="VEuPathDB" id="FungiDB:SAPIO_CDS9086"/>
<dbReference type="NCBIfam" id="TIGR00502">
    <property type="entry name" value="nagB"/>
    <property type="match status" value="1"/>
</dbReference>
<keyword evidence="4 6" id="KW-0119">Carbohydrate metabolism</keyword>
<evidence type="ECO:0000256" key="7">
    <source>
        <dbReference type="SAM" id="MobiDB-lite"/>
    </source>
</evidence>
<dbReference type="GO" id="GO:0004342">
    <property type="term" value="F:glucosamine-6-phosphate deaminase activity"/>
    <property type="evidence" value="ECO:0007669"/>
    <property type="project" value="UniProtKB-UniRule"/>
</dbReference>
<dbReference type="InterPro" id="IPR018321">
    <property type="entry name" value="Glucosamine6P_isomerase_CS"/>
</dbReference>
<dbReference type="InterPro" id="IPR004547">
    <property type="entry name" value="Glucosamine6P_isomerase"/>
</dbReference>
<dbReference type="GO" id="GO:0006046">
    <property type="term" value="P:N-acetylglucosamine catabolic process"/>
    <property type="evidence" value="ECO:0007669"/>
    <property type="project" value="TreeGrafter"/>
</dbReference>
<dbReference type="OrthoDB" id="7663298at2759"/>
<evidence type="ECO:0000256" key="2">
    <source>
        <dbReference type="ARBA" id="ARBA00005526"/>
    </source>
</evidence>
<feature type="domain" description="Glucosamine/galactosamine-6-phosphate isomerase" evidence="8">
    <location>
        <begin position="9"/>
        <end position="224"/>
    </location>
</feature>
<sequence length="364" mass="39572">MRVIIRDEASEASEYVANYIIERIKEFNPTPEKPFVMGLPTGSSPLGVYKALVRQYKAGKVSFKNVVTFNMDEYVGLPRDHPESYHTFMWTNLFSHIDIHPRNAHILNGNAPSLPAECTRYESLIRQNGGIDLFLAGVGEDGHIAFNEPASSLSSRTRVKTLTHDTVLANSRFFGGDVDKVPRLALTVGVGTVLEAREVVAVVFGRRKALALQKCVEGGVSHMWTLSCLQLHPNAMIVCDEDATMELQVKTVKYFKSIESGSSIPSPLHPYPPKLPEETLPIPETTLDAVDTPAILQPEPVSSQLLHPDGAVVGNGKLSPVSIARSASPDMDLVPDRMASRIPGGGFAGRLSPQPGAVRNSVTV</sequence>
<dbReference type="Gene3D" id="3.40.50.1360">
    <property type="match status" value="1"/>
</dbReference>
<dbReference type="PANTHER" id="PTHR11280">
    <property type="entry name" value="GLUCOSAMINE-6-PHOSPHATE ISOMERASE"/>
    <property type="match status" value="1"/>
</dbReference>
<evidence type="ECO:0000313" key="10">
    <source>
        <dbReference type="Proteomes" id="UP000028545"/>
    </source>
</evidence>
<accession>A0A084FYB5</accession>
<comment type="similarity">
    <text evidence="2 6">Belongs to the glucosamine/galactosamine-6-phosphate isomerase family.</text>
</comment>
<dbReference type="Proteomes" id="UP000028545">
    <property type="component" value="Unassembled WGS sequence"/>
</dbReference>
<reference evidence="9 10" key="1">
    <citation type="journal article" date="2014" name="Genome Announc.">
        <title>Draft genome sequence of the pathogenic fungus Scedosporium apiospermum.</title>
        <authorList>
            <person name="Vandeputte P."/>
            <person name="Ghamrawi S."/>
            <person name="Rechenmann M."/>
            <person name="Iltis A."/>
            <person name="Giraud S."/>
            <person name="Fleury M."/>
            <person name="Thornton C."/>
            <person name="Delhaes L."/>
            <person name="Meyer W."/>
            <person name="Papon N."/>
            <person name="Bouchara J.P."/>
        </authorList>
    </citation>
    <scope>NUCLEOTIDE SEQUENCE [LARGE SCALE GENOMIC DNA]</scope>
    <source>
        <strain evidence="9 10">IHEM 14462</strain>
    </source>
</reference>
<dbReference type="HAMAP" id="MF_01241">
    <property type="entry name" value="GlcN6P_deamin"/>
    <property type="match status" value="1"/>
</dbReference>
<dbReference type="GO" id="GO:0005829">
    <property type="term" value="C:cytosol"/>
    <property type="evidence" value="ECO:0007669"/>
    <property type="project" value="UniProtKB-ARBA"/>
</dbReference>
<proteinExistence type="inferred from homology"/>
<organism evidence="9 10">
    <name type="scientific">Pseudallescheria apiosperma</name>
    <name type="common">Scedosporium apiospermum</name>
    <dbReference type="NCBI Taxonomy" id="563466"/>
    <lineage>
        <taxon>Eukaryota</taxon>
        <taxon>Fungi</taxon>
        <taxon>Dikarya</taxon>
        <taxon>Ascomycota</taxon>
        <taxon>Pezizomycotina</taxon>
        <taxon>Sordariomycetes</taxon>
        <taxon>Hypocreomycetidae</taxon>
        <taxon>Microascales</taxon>
        <taxon>Microascaceae</taxon>
        <taxon>Scedosporium</taxon>
    </lineage>
</organism>
<dbReference type="HOGENOM" id="CLU_049611_2_1_1"/>
<evidence type="ECO:0000256" key="6">
    <source>
        <dbReference type="RuleBase" id="RU361197"/>
    </source>
</evidence>
<evidence type="ECO:0000256" key="5">
    <source>
        <dbReference type="ARBA" id="ARBA00049961"/>
    </source>
</evidence>
<dbReference type="InterPro" id="IPR037171">
    <property type="entry name" value="NagB/RpiA_transferase-like"/>
</dbReference>
<name>A0A084FYB5_PSEDA</name>
<dbReference type="PROSITE" id="PS01161">
    <property type="entry name" value="GLC_GALNAC_ISOMERASE"/>
    <property type="match status" value="1"/>
</dbReference>
<evidence type="ECO:0000256" key="3">
    <source>
        <dbReference type="ARBA" id="ARBA00022801"/>
    </source>
</evidence>
<evidence type="ECO:0000256" key="1">
    <source>
        <dbReference type="ARBA" id="ARBA00000644"/>
    </source>
</evidence>
<dbReference type="AlphaFoldDB" id="A0A084FYB5"/>
<dbReference type="RefSeq" id="XP_016639876.1">
    <property type="nucleotide sequence ID" value="XM_016790573.1"/>
</dbReference>
<dbReference type="EMBL" id="JOWA01000132">
    <property type="protein sequence ID" value="KEZ40077.1"/>
    <property type="molecule type" value="Genomic_DNA"/>
</dbReference>
<dbReference type="GO" id="GO:0006043">
    <property type="term" value="P:glucosamine catabolic process"/>
    <property type="evidence" value="ECO:0007669"/>
    <property type="project" value="TreeGrafter"/>
</dbReference>
<feature type="region of interest" description="Disordered" evidence="7">
    <location>
        <begin position="345"/>
        <end position="364"/>
    </location>
</feature>
<dbReference type="InterPro" id="IPR006148">
    <property type="entry name" value="Glc/Gal-6P_isomerase"/>
</dbReference>
<comment type="function">
    <text evidence="5">Catalyzes the reversible conversion of alpha-D-glucosamine 6-phosphate (GlcN-6P) into beta-D-fructose 6-phosphate (Fru-6P) and ammonium ion, a regulatory reaction step in de novo uridine diphosphate-N-acetyl-alpha-D-glucosamine (UDP-GlcNAc) biosynthesis via hexosamine pathway.</text>
</comment>
<dbReference type="SUPFAM" id="SSF100950">
    <property type="entry name" value="NagB/RpiA/CoA transferase-like"/>
    <property type="match status" value="1"/>
</dbReference>
<dbReference type="GO" id="GO:0005975">
    <property type="term" value="P:carbohydrate metabolic process"/>
    <property type="evidence" value="ECO:0007669"/>
    <property type="project" value="InterPro"/>
</dbReference>